<accession>K8EBP8</accession>
<gene>
    <name evidence="5" type="ORF">Bathy02g01090</name>
</gene>
<dbReference type="GO" id="GO:0006364">
    <property type="term" value="P:rRNA processing"/>
    <property type="evidence" value="ECO:0007669"/>
    <property type="project" value="UniProtKB-KW"/>
</dbReference>
<evidence type="ECO:0000256" key="3">
    <source>
        <dbReference type="SAM" id="MobiDB-lite"/>
    </source>
</evidence>
<feature type="signal peptide" evidence="4">
    <location>
        <begin position="1"/>
        <end position="21"/>
    </location>
</feature>
<dbReference type="AlphaFoldDB" id="K8EBP8"/>
<dbReference type="RefSeq" id="XP_007515034.1">
    <property type="nucleotide sequence ID" value="XM_007514972.1"/>
</dbReference>
<comment type="similarity">
    <text evidence="1">Belongs to the TSR2 family.</text>
</comment>
<feature type="compositionally biased region" description="Acidic residues" evidence="3">
    <location>
        <begin position="239"/>
        <end position="265"/>
    </location>
</feature>
<keyword evidence="2" id="KW-0698">rRNA processing</keyword>
<evidence type="ECO:0000313" key="5">
    <source>
        <dbReference type="EMBL" id="CCO15274.1"/>
    </source>
</evidence>
<evidence type="ECO:0000256" key="1">
    <source>
        <dbReference type="ARBA" id="ARBA00006524"/>
    </source>
</evidence>
<keyword evidence="4" id="KW-0732">Signal</keyword>
<dbReference type="eggNOG" id="KOG4032">
    <property type="taxonomic scope" value="Eukaryota"/>
</dbReference>
<protein>
    <recommendedName>
        <fullName evidence="7">Pre-rRNA-processing protein TSR2</fullName>
    </recommendedName>
</protein>
<dbReference type="GeneID" id="19017223"/>
<evidence type="ECO:0000256" key="4">
    <source>
        <dbReference type="SAM" id="SignalP"/>
    </source>
</evidence>
<feature type="region of interest" description="Disordered" evidence="3">
    <location>
        <begin position="237"/>
        <end position="290"/>
    </location>
</feature>
<keyword evidence="6" id="KW-1185">Reference proteome</keyword>
<dbReference type="Pfam" id="PF10273">
    <property type="entry name" value="WGG"/>
    <property type="match status" value="1"/>
</dbReference>
<evidence type="ECO:0008006" key="7">
    <source>
        <dbReference type="Google" id="ProtNLM"/>
    </source>
</evidence>
<organism evidence="5 6">
    <name type="scientific">Bathycoccus prasinos</name>
    <dbReference type="NCBI Taxonomy" id="41875"/>
    <lineage>
        <taxon>Eukaryota</taxon>
        <taxon>Viridiplantae</taxon>
        <taxon>Chlorophyta</taxon>
        <taxon>Mamiellophyceae</taxon>
        <taxon>Mamiellales</taxon>
        <taxon>Bathycoccaceae</taxon>
        <taxon>Bathycoccus</taxon>
    </lineage>
</organism>
<proteinExistence type="inferred from homology"/>
<feature type="chain" id="PRO_5003917285" description="Pre-rRNA-processing protein TSR2" evidence="4">
    <location>
        <begin position="22"/>
        <end position="290"/>
    </location>
</feature>
<dbReference type="EMBL" id="FO082277">
    <property type="protein sequence ID" value="CCO15274.1"/>
    <property type="molecule type" value="Genomic_DNA"/>
</dbReference>
<dbReference type="InterPro" id="IPR019398">
    <property type="entry name" value="Pre-rRNA_process_TSR2"/>
</dbReference>
<evidence type="ECO:0000256" key="2">
    <source>
        <dbReference type="ARBA" id="ARBA00022552"/>
    </source>
</evidence>
<evidence type="ECO:0000313" key="6">
    <source>
        <dbReference type="Proteomes" id="UP000198341"/>
    </source>
</evidence>
<dbReference type="STRING" id="41875.K8EBP8"/>
<dbReference type="PANTHER" id="PTHR21250">
    <property type="entry name" value="PRE-RRNA-PROCESSING PROTEIN TSR2 HOMOLOG"/>
    <property type="match status" value="1"/>
</dbReference>
<dbReference type="KEGG" id="bpg:Bathy02g01090"/>
<sequence length="290" mass="32274">MFSWGEVSSLINFLISSVVNTQLICEYENRERLRKKEEEIQMEETSVVVGGRNGTRLRSGRVLNNSDEKNVSSGGFSSAAEAKAALLSSGGQGASKKKSTFTEENERLLLRGIQAVFERWTALTMAVVNEWGGFQSKEKAQSLREETLEFLLKDSNKKDDSIEDFLYDCIAEDFNVQLEDESHEEVGKVLRAMFEECGRGESSLVEKIEMQKLPKEAMELRDAIREADMRNEGFKMAGVDEEMDDGDESESSSGEEMDDEGEGDAVELAAGLKGMGKKKNEPDADGWTTV</sequence>
<dbReference type="OrthoDB" id="498408at2759"/>
<reference evidence="5 6" key="1">
    <citation type="submission" date="2011-10" db="EMBL/GenBank/DDBJ databases">
        <authorList>
            <person name="Genoscope - CEA"/>
        </authorList>
    </citation>
    <scope>NUCLEOTIDE SEQUENCE [LARGE SCALE GENOMIC DNA]</scope>
    <source>
        <strain evidence="5 6">RCC 1105</strain>
    </source>
</reference>
<dbReference type="Proteomes" id="UP000198341">
    <property type="component" value="Chromosome 2"/>
</dbReference>
<name>K8EBP8_9CHLO</name>